<dbReference type="Pfam" id="PF03629">
    <property type="entry name" value="SASA"/>
    <property type="match status" value="1"/>
</dbReference>
<keyword evidence="1" id="KW-0378">Hydrolase</keyword>
<sequence length="406" mass="45420">MRGFGFFVDEISQQHPEPVHTFMSNETWHRVYSNEPIHRLAESPRAIHHHLPDPTVRDPQLAWIRGYSLVPAFVHDYQQKTQVPVGVIPCAHGGVKLSAWSTDCTDGLYATMMDKIRLVGGHVKGMLWYQGESDASDGCDKGQTSTYQQHLALLFDGLLTLHPDLVIVFAQIGRTITTSKDAHNQQALDVAWSRIRQAQLNIYLDAKQPPSVLYGRVGFVPTITCGMDDFIHLSAQGLLSVGRAMAAVASALVAKKIPDDTRSTHSRTSQDATVLHSDDLRMVHRRFAPGSSYWHHIVQYRFDSPLSTTDHSQARGFSTFHMEDAADYGHGHYTPVDMIYAAHVRGCHVELYLTEKAYRMLAADPQSYLLSYGHGQNPDCNLISRDSTIPVAPMFPRRLPVTNVPE</sequence>
<dbReference type="OrthoDB" id="42638at2759"/>
<dbReference type="SUPFAM" id="SSF52266">
    <property type="entry name" value="SGNH hydrolase"/>
    <property type="match status" value="1"/>
</dbReference>
<dbReference type="InterPro" id="IPR036514">
    <property type="entry name" value="SGNH_hydro_sf"/>
</dbReference>
<evidence type="ECO:0000313" key="4">
    <source>
        <dbReference type="Proteomes" id="UP000242146"/>
    </source>
</evidence>
<evidence type="ECO:0000259" key="2">
    <source>
        <dbReference type="Pfam" id="PF03629"/>
    </source>
</evidence>
<name>A0A1X2GML6_9FUNG</name>
<dbReference type="AlphaFoldDB" id="A0A1X2GML6"/>
<dbReference type="PANTHER" id="PTHR31988:SF19">
    <property type="entry name" value="9-O-ACETYL-N-ACETYLNEURAMINIC ACID DEACETYLASE-RELATED"/>
    <property type="match status" value="1"/>
</dbReference>
<dbReference type="PANTHER" id="PTHR31988">
    <property type="entry name" value="ESTERASE, PUTATIVE (DUF303)-RELATED"/>
    <property type="match status" value="1"/>
</dbReference>
<evidence type="ECO:0000313" key="3">
    <source>
        <dbReference type="EMBL" id="ORX57034.1"/>
    </source>
</evidence>
<protein>
    <recommendedName>
        <fullName evidence="2">Sialate O-acetylesterase domain-containing protein</fullName>
    </recommendedName>
</protein>
<gene>
    <name evidence="3" type="ORF">DM01DRAFT_1334586</name>
</gene>
<dbReference type="InterPro" id="IPR005181">
    <property type="entry name" value="SASA"/>
</dbReference>
<dbReference type="Proteomes" id="UP000242146">
    <property type="component" value="Unassembled WGS sequence"/>
</dbReference>
<dbReference type="InterPro" id="IPR052940">
    <property type="entry name" value="Carb_Esterase_6"/>
</dbReference>
<dbReference type="EMBL" id="MCGT01000009">
    <property type="protein sequence ID" value="ORX57034.1"/>
    <property type="molecule type" value="Genomic_DNA"/>
</dbReference>
<evidence type="ECO:0000256" key="1">
    <source>
        <dbReference type="ARBA" id="ARBA00022801"/>
    </source>
</evidence>
<feature type="domain" description="Sialate O-acetylesterase" evidence="2">
    <location>
        <begin position="10"/>
        <end position="248"/>
    </location>
</feature>
<reference evidence="3 4" key="1">
    <citation type="submission" date="2016-07" db="EMBL/GenBank/DDBJ databases">
        <title>Pervasive Adenine N6-methylation of Active Genes in Fungi.</title>
        <authorList>
            <consortium name="DOE Joint Genome Institute"/>
            <person name="Mondo S.J."/>
            <person name="Dannebaum R.O."/>
            <person name="Kuo R.C."/>
            <person name="Labutti K."/>
            <person name="Haridas S."/>
            <person name="Kuo A."/>
            <person name="Salamov A."/>
            <person name="Ahrendt S.R."/>
            <person name="Lipzen A."/>
            <person name="Sullivan W."/>
            <person name="Andreopoulos W.B."/>
            <person name="Clum A."/>
            <person name="Lindquist E."/>
            <person name="Daum C."/>
            <person name="Ramamoorthy G.K."/>
            <person name="Gryganskyi A."/>
            <person name="Culley D."/>
            <person name="Magnuson J.K."/>
            <person name="James T.Y."/>
            <person name="O'Malley M.A."/>
            <person name="Stajich J.E."/>
            <person name="Spatafora J.W."/>
            <person name="Visel A."/>
            <person name="Grigoriev I.V."/>
        </authorList>
    </citation>
    <scope>NUCLEOTIDE SEQUENCE [LARGE SCALE GENOMIC DNA]</scope>
    <source>
        <strain evidence="3 4">NRRL 3301</strain>
    </source>
</reference>
<dbReference type="GO" id="GO:0016787">
    <property type="term" value="F:hydrolase activity"/>
    <property type="evidence" value="ECO:0007669"/>
    <property type="project" value="UniProtKB-KW"/>
</dbReference>
<organism evidence="3 4">
    <name type="scientific">Hesseltinella vesiculosa</name>
    <dbReference type="NCBI Taxonomy" id="101127"/>
    <lineage>
        <taxon>Eukaryota</taxon>
        <taxon>Fungi</taxon>
        <taxon>Fungi incertae sedis</taxon>
        <taxon>Mucoromycota</taxon>
        <taxon>Mucoromycotina</taxon>
        <taxon>Mucoromycetes</taxon>
        <taxon>Mucorales</taxon>
        <taxon>Cunninghamellaceae</taxon>
        <taxon>Hesseltinella</taxon>
    </lineage>
</organism>
<accession>A0A1X2GML6</accession>
<dbReference type="Gene3D" id="3.40.50.1110">
    <property type="entry name" value="SGNH hydrolase"/>
    <property type="match status" value="1"/>
</dbReference>
<comment type="caution">
    <text evidence="3">The sequence shown here is derived from an EMBL/GenBank/DDBJ whole genome shotgun (WGS) entry which is preliminary data.</text>
</comment>
<proteinExistence type="predicted"/>
<keyword evidence="4" id="KW-1185">Reference proteome</keyword>